<sequence length="518" mass="59265">MDPFRESTRYIRPGSTDPSILYLQPRHRSEALWHRHDMPTVRPWRTKSATFGYPPPTFVSLLISFGFYGASQAGFFPYDWHMVTALIMWWWTETHTFRMAIGIGETTITLEDVAIQLGLPIDGKEDVDSTNHNWAQLCQELLGKTPEERDLEDEELHQIVQAYILRLIGGFLMPDTSGNKVSLICLPLLRNLEEAGRYSWGSAVLAYLFHEMCEATRWDCEKMGGCAHLLLAWAWDRFPSLARRLTGCKPRLMSVQDEAAQYPVPAPLSARYVMERLLYYHEGVMHTQRHGVRFEDGQHVRGQCILTLPWPNRQLLWVPMWEQRWNRLVDAPKTMVQLASHSRYMRWYKEITCKWVHPVGARSIVNGETYGVIADRVYEQLVPAIEIAHIYRHMQSLNVHTDPKGAGDHEPTCPHSIQPTEDGKPTGHEAGGDDHQDDDDDELPELEPHDFDALGAVLRTPPPSILQTQGESSSGSSTFAQHCRPREDDDEDTGAQPLVRQCRPRRCGTGSHYFGHHD</sequence>
<protein>
    <submittedName>
        <fullName evidence="3">Serine/threonine-protein phosphatase 7 long form-like protein</fullName>
    </submittedName>
</protein>
<gene>
    <name evidence="3" type="ORF">G2W53_017673</name>
</gene>
<feature type="compositionally biased region" description="Acidic residues" evidence="1">
    <location>
        <begin position="435"/>
        <end position="445"/>
    </location>
</feature>
<dbReference type="EMBL" id="JAAIUW010000006">
    <property type="protein sequence ID" value="KAF7826509.1"/>
    <property type="molecule type" value="Genomic_DNA"/>
</dbReference>
<keyword evidence="4" id="KW-1185">Reference proteome</keyword>
<dbReference type="OrthoDB" id="1939467at2759"/>
<dbReference type="InterPro" id="IPR019557">
    <property type="entry name" value="AminoTfrase-like_pln_mobile"/>
</dbReference>
<dbReference type="PANTHER" id="PTHR46033">
    <property type="entry name" value="PROTEIN MAIN-LIKE 2"/>
    <property type="match status" value="1"/>
</dbReference>
<organism evidence="3 4">
    <name type="scientific">Senna tora</name>
    <dbReference type="NCBI Taxonomy" id="362788"/>
    <lineage>
        <taxon>Eukaryota</taxon>
        <taxon>Viridiplantae</taxon>
        <taxon>Streptophyta</taxon>
        <taxon>Embryophyta</taxon>
        <taxon>Tracheophyta</taxon>
        <taxon>Spermatophyta</taxon>
        <taxon>Magnoliopsida</taxon>
        <taxon>eudicotyledons</taxon>
        <taxon>Gunneridae</taxon>
        <taxon>Pentapetalae</taxon>
        <taxon>rosids</taxon>
        <taxon>fabids</taxon>
        <taxon>Fabales</taxon>
        <taxon>Fabaceae</taxon>
        <taxon>Caesalpinioideae</taxon>
        <taxon>Cassia clade</taxon>
        <taxon>Senna</taxon>
    </lineage>
</organism>
<feature type="compositionally biased region" description="Basic and acidic residues" evidence="1">
    <location>
        <begin position="421"/>
        <end position="434"/>
    </location>
</feature>
<feature type="compositionally biased region" description="Basic and acidic residues" evidence="1">
    <location>
        <begin position="401"/>
        <end position="412"/>
    </location>
</feature>
<dbReference type="Proteomes" id="UP000634136">
    <property type="component" value="Unassembled WGS sequence"/>
</dbReference>
<evidence type="ECO:0000313" key="3">
    <source>
        <dbReference type="EMBL" id="KAF7826509.1"/>
    </source>
</evidence>
<reference evidence="3" key="1">
    <citation type="submission" date="2020-09" db="EMBL/GenBank/DDBJ databases">
        <title>Genome-Enabled Discovery of Anthraquinone Biosynthesis in Senna tora.</title>
        <authorList>
            <person name="Kang S.-H."/>
            <person name="Pandey R.P."/>
            <person name="Lee C.-M."/>
            <person name="Sim J.-S."/>
            <person name="Jeong J.-T."/>
            <person name="Choi B.-S."/>
            <person name="Jung M."/>
            <person name="Ginzburg D."/>
            <person name="Zhao K."/>
            <person name="Won S.Y."/>
            <person name="Oh T.-J."/>
            <person name="Yu Y."/>
            <person name="Kim N.-H."/>
            <person name="Lee O.R."/>
            <person name="Lee T.-H."/>
            <person name="Bashyal P."/>
            <person name="Kim T.-S."/>
            <person name="Lee W.-H."/>
            <person name="Kawkins C."/>
            <person name="Kim C.-K."/>
            <person name="Kim J.S."/>
            <person name="Ahn B.O."/>
            <person name="Rhee S.Y."/>
            <person name="Sohng J.K."/>
        </authorList>
    </citation>
    <scope>NUCLEOTIDE SEQUENCE</scope>
    <source>
        <tissue evidence="3">Leaf</tissue>
    </source>
</reference>
<dbReference type="Pfam" id="PF10536">
    <property type="entry name" value="PMD"/>
    <property type="match status" value="1"/>
</dbReference>
<evidence type="ECO:0000256" key="1">
    <source>
        <dbReference type="SAM" id="MobiDB-lite"/>
    </source>
</evidence>
<proteinExistence type="predicted"/>
<dbReference type="InterPro" id="IPR044824">
    <property type="entry name" value="MAIN-like"/>
</dbReference>
<name>A0A834TRN9_9FABA</name>
<dbReference type="PANTHER" id="PTHR46033:SF8">
    <property type="entry name" value="PROTEIN MAINTENANCE OF MERISTEMS-LIKE"/>
    <property type="match status" value="1"/>
</dbReference>
<feature type="domain" description="Aminotransferase-like plant mobile" evidence="2">
    <location>
        <begin position="66"/>
        <end position="272"/>
    </location>
</feature>
<evidence type="ECO:0000313" key="4">
    <source>
        <dbReference type="Proteomes" id="UP000634136"/>
    </source>
</evidence>
<accession>A0A834TRN9</accession>
<dbReference type="AlphaFoldDB" id="A0A834TRN9"/>
<evidence type="ECO:0000259" key="2">
    <source>
        <dbReference type="Pfam" id="PF10536"/>
    </source>
</evidence>
<comment type="caution">
    <text evidence="3">The sequence shown here is derived from an EMBL/GenBank/DDBJ whole genome shotgun (WGS) entry which is preliminary data.</text>
</comment>
<dbReference type="GO" id="GO:0010073">
    <property type="term" value="P:meristem maintenance"/>
    <property type="evidence" value="ECO:0007669"/>
    <property type="project" value="InterPro"/>
</dbReference>
<feature type="region of interest" description="Disordered" evidence="1">
    <location>
        <begin position="400"/>
        <end position="518"/>
    </location>
</feature>